<dbReference type="Pfam" id="PF09773">
    <property type="entry name" value="Meckelin"/>
    <property type="match status" value="1"/>
</dbReference>
<dbReference type="AlphaFoldDB" id="A0A8S2DM65"/>
<proteinExistence type="predicted"/>
<sequence length="148" mass="16651">MQLYSPTGAIVAYDNIWLDNAWTSAAASDVRLLKFDFLTNKDIVFTKNGVNQILPTAVVITNYQSVTQSFVNQNGDESTWYYVRRFFLIDKLSGVDVTNNQLKYVRYAKSITVLNTLNQDAGSILPPIIVITYDVLSTGDLNKQETVQ</sequence>
<dbReference type="EMBL" id="CAJNOK010006518">
    <property type="protein sequence ID" value="CAF1006319.1"/>
    <property type="molecule type" value="Genomic_DNA"/>
</dbReference>
<name>A0A8S2DM65_9BILA</name>
<evidence type="ECO:0000313" key="3">
    <source>
        <dbReference type="Proteomes" id="UP000677228"/>
    </source>
</evidence>
<dbReference type="EMBL" id="CAJOBA010006528">
    <property type="protein sequence ID" value="CAF3775420.1"/>
    <property type="molecule type" value="Genomic_DNA"/>
</dbReference>
<dbReference type="PANTHER" id="PTHR21274">
    <property type="entry name" value="MECKELIN"/>
    <property type="match status" value="1"/>
</dbReference>
<dbReference type="Proteomes" id="UP000682733">
    <property type="component" value="Unassembled WGS sequence"/>
</dbReference>
<dbReference type="GO" id="GO:0036038">
    <property type="term" value="C:MKS complex"/>
    <property type="evidence" value="ECO:0007669"/>
    <property type="project" value="InterPro"/>
</dbReference>
<gene>
    <name evidence="1" type="ORF">OVA965_LOCUS14815</name>
    <name evidence="2" type="ORF">TMI583_LOCUS14821</name>
</gene>
<evidence type="ECO:0000313" key="1">
    <source>
        <dbReference type="EMBL" id="CAF1006319.1"/>
    </source>
</evidence>
<dbReference type="Proteomes" id="UP000677228">
    <property type="component" value="Unassembled WGS sequence"/>
</dbReference>
<evidence type="ECO:0000313" key="2">
    <source>
        <dbReference type="EMBL" id="CAF3775420.1"/>
    </source>
</evidence>
<accession>A0A8S2DM65</accession>
<feature type="non-terminal residue" evidence="1">
    <location>
        <position position="1"/>
    </location>
</feature>
<protein>
    <submittedName>
        <fullName evidence="1">Uncharacterized protein</fullName>
    </submittedName>
</protein>
<dbReference type="PANTHER" id="PTHR21274:SF0">
    <property type="entry name" value="MECKELIN"/>
    <property type="match status" value="1"/>
</dbReference>
<dbReference type="InterPro" id="IPR019170">
    <property type="entry name" value="Meckelin"/>
</dbReference>
<comment type="caution">
    <text evidence="1">The sequence shown here is derived from an EMBL/GenBank/DDBJ whole genome shotgun (WGS) entry which is preliminary data.</text>
</comment>
<organism evidence="1 3">
    <name type="scientific">Didymodactylos carnosus</name>
    <dbReference type="NCBI Taxonomy" id="1234261"/>
    <lineage>
        <taxon>Eukaryota</taxon>
        <taxon>Metazoa</taxon>
        <taxon>Spiralia</taxon>
        <taxon>Gnathifera</taxon>
        <taxon>Rotifera</taxon>
        <taxon>Eurotatoria</taxon>
        <taxon>Bdelloidea</taxon>
        <taxon>Philodinida</taxon>
        <taxon>Philodinidae</taxon>
        <taxon>Didymodactylos</taxon>
    </lineage>
</organism>
<dbReference type="GO" id="GO:0060271">
    <property type="term" value="P:cilium assembly"/>
    <property type="evidence" value="ECO:0007669"/>
    <property type="project" value="InterPro"/>
</dbReference>
<reference evidence="1" key="1">
    <citation type="submission" date="2021-02" db="EMBL/GenBank/DDBJ databases">
        <authorList>
            <person name="Nowell W R."/>
        </authorList>
    </citation>
    <scope>NUCLEOTIDE SEQUENCE</scope>
</reference>